<dbReference type="HOGENOM" id="CLU_2750524_0_0_9"/>
<organism evidence="1 2">
    <name type="scientific">[Clostridium] asparagiforme DSM 15981</name>
    <dbReference type="NCBI Taxonomy" id="518636"/>
    <lineage>
        <taxon>Bacteria</taxon>
        <taxon>Bacillati</taxon>
        <taxon>Bacillota</taxon>
        <taxon>Clostridia</taxon>
        <taxon>Lachnospirales</taxon>
        <taxon>Lachnospiraceae</taxon>
        <taxon>Enterocloster</taxon>
    </lineage>
</organism>
<comment type="caution">
    <text evidence="1">The sequence shown here is derived from an EMBL/GenBank/DDBJ whole genome shotgun (WGS) entry which is preliminary data.</text>
</comment>
<dbReference type="AlphaFoldDB" id="C0CVV6"/>
<sequence length="70" mass="8537">MLICIYNTYFPLFKYYKNIFQEGMDPYDPRYEAGRRDTDPCERNLFGLPGTCFRRRESDEFHPERSAERI</sequence>
<keyword evidence="2" id="KW-1185">Reference proteome</keyword>
<evidence type="ECO:0000313" key="1">
    <source>
        <dbReference type="EMBL" id="EEG56783.1"/>
    </source>
</evidence>
<dbReference type="Proteomes" id="UP000004756">
    <property type="component" value="Unassembled WGS sequence"/>
</dbReference>
<protein>
    <submittedName>
        <fullName evidence="1">Uncharacterized protein</fullName>
    </submittedName>
</protein>
<dbReference type="EMBL" id="ACCJ01000050">
    <property type="protein sequence ID" value="EEG56783.1"/>
    <property type="molecule type" value="Genomic_DNA"/>
</dbReference>
<name>C0CVV6_9FIRM</name>
<reference evidence="1 2" key="1">
    <citation type="submission" date="2009-02" db="EMBL/GenBank/DDBJ databases">
        <title>Draft genome sequence of Clostridium asparagiforme (DSM 15981).</title>
        <authorList>
            <person name="Sudarsanam P."/>
            <person name="Ley R."/>
            <person name="Guruge J."/>
            <person name="Turnbaugh P.J."/>
            <person name="Mahowald M."/>
            <person name="Liep D."/>
            <person name="Gordon J."/>
        </authorList>
    </citation>
    <scope>NUCLEOTIDE SEQUENCE [LARGE SCALE GENOMIC DNA]</scope>
    <source>
        <strain evidence="1 2">DSM 15981</strain>
    </source>
</reference>
<accession>C0CVV6</accession>
<gene>
    <name evidence="1" type="ORF">CLOSTASPAR_01110</name>
</gene>
<evidence type="ECO:0000313" key="2">
    <source>
        <dbReference type="Proteomes" id="UP000004756"/>
    </source>
</evidence>
<proteinExistence type="predicted"/>